<feature type="domain" description="HTH crp-type" evidence="4">
    <location>
        <begin position="195"/>
        <end position="273"/>
    </location>
</feature>
<name>A0A2U8HA39_9RHOB</name>
<dbReference type="KEGG" id="ypac:CEW88_03775"/>
<dbReference type="Gene3D" id="2.60.120.10">
    <property type="entry name" value="Jelly Rolls"/>
    <property type="match status" value="1"/>
</dbReference>
<dbReference type="SUPFAM" id="SSF46785">
    <property type="entry name" value="Winged helix' DNA-binding domain"/>
    <property type="match status" value="1"/>
</dbReference>
<evidence type="ECO:0000259" key="4">
    <source>
        <dbReference type="PROSITE" id="PS51063"/>
    </source>
</evidence>
<dbReference type="SMART" id="SM00419">
    <property type="entry name" value="HTH_CRP"/>
    <property type="match status" value="1"/>
</dbReference>
<dbReference type="GO" id="GO:0006355">
    <property type="term" value="P:regulation of DNA-templated transcription"/>
    <property type="evidence" value="ECO:0007669"/>
    <property type="project" value="InterPro"/>
</dbReference>
<organism evidence="5 6">
    <name type="scientific">Alloyangia pacifica</name>
    <dbReference type="NCBI Taxonomy" id="311180"/>
    <lineage>
        <taxon>Bacteria</taxon>
        <taxon>Pseudomonadati</taxon>
        <taxon>Pseudomonadota</taxon>
        <taxon>Alphaproteobacteria</taxon>
        <taxon>Rhodobacterales</taxon>
        <taxon>Roseobacteraceae</taxon>
        <taxon>Alloyangia</taxon>
    </lineage>
</organism>
<keyword evidence="3" id="KW-0804">Transcription</keyword>
<dbReference type="EMBL" id="CP022189">
    <property type="protein sequence ID" value="AWI82857.1"/>
    <property type="molecule type" value="Genomic_DNA"/>
</dbReference>
<dbReference type="InterPro" id="IPR012318">
    <property type="entry name" value="HTH_CRP"/>
</dbReference>
<gene>
    <name evidence="5" type="ORF">CEW88_03775</name>
</gene>
<keyword evidence="1" id="KW-0805">Transcription regulation</keyword>
<evidence type="ECO:0000256" key="3">
    <source>
        <dbReference type="ARBA" id="ARBA00023163"/>
    </source>
</evidence>
<dbReference type="AlphaFoldDB" id="A0A2U8HA39"/>
<protein>
    <submittedName>
        <fullName evidence="5">Crp/Fnr family transcriptional regulator</fullName>
    </submittedName>
</protein>
<keyword evidence="2" id="KW-0238">DNA-binding</keyword>
<dbReference type="PROSITE" id="PS51063">
    <property type="entry name" value="HTH_CRP_2"/>
    <property type="match status" value="1"/>
</dbReference>
<dbReference type="Gene3D" id="1.10.10.10">
    <property type="entry name" value="Winged helix-like DNA-binding domain superfamily/Winged helix DNA-binding domain"/>
    <property type="match status" value="1"/>
</dbReference>
<sequence length="289" mass="32712">MVVCHPRFGAEPLWTTGFLIDRLRCRRRWMKGEWFGRPERAIVKTLSNAGESVLKDHDRRGVVRRLEPELWQLLCAACSEIRLLDSREVLSKAGDRIDVSALLLEGLMARYVRSSQRGELQSAIVSISVPGDFVDLHALPLKRLDHDIGALTPARIAIFPHAALDQIIDRSCCHARQLWGLTMIDASIHRHWIFRSSRLRALASVADFVSEMDLRLQEAGEIRIDRLPLPLLQTDLAEIAGLSPVHVSRICKELRESGACTIRDGHAEIHDRALLHHLAHFDPSYLYPA</sequence>
<evidence type="ECO:0000313" key="5">
    <source>
        <dbReference type="EMBL" id="AWI82857.1"/>
    </source>
</evidence>
<dbReference type="InterPro" id="IPR014710">
    <property type="entry name" value="RmlC-like_jellyroll"/>
</dbReference>
<dbReference type="InterPro" id="IPR018490">
    <property type="entry name" value="cNMP-bd_dom_sf"/>
</dbReference>
<dbReference type="InterPro" id="IPR036388">
    <property type="entry name" value="WH-like_DNA-bd_sf"/>
</dbReference>
<dbReference type="SUPFAM" id="SSF51206">
    <property type="entry name" value="cAMP-binding domain-like"/>
    <property type="match status" value="1"/>
</dbReference>
<reference evidence="5 6" key="1">
    <citation type="submission" date="2017-06" db="EMBL/GenBank/DDBJ databases">
        <title>Yangia sp. YSBP01 complete genome sequence.</title>
        <authorList>
            <person name="Woo J.-H."/>
            <person name="Kim H.-S."/>
        </authorList>
    </citation>
    <scope>NUCLEOTIDE SEQUENCE [LARGE SCALE GENOMIC DNA]</scope>
    <source>
        <strain evidence="5 6">YSBP01</strain>
    </source>
</reference>
<proteinExistence type="predicted"/>
<dbReference type="InterPro" id="IPR036390">
    <property type="entry name" value="WH_DNA-bd_sf"/>
</dbReference>
<evidence type="ECO:0000256" key="1">
    <source>
        <dbReference type="ARBA" id="ARBA00023015"/>
    </source>
</evidence>
<dbReference type="Proteomes" id="UP000244915">
    <property type="component" value="Chromosome 1"/>
</dbReference>
<dbReference type="GO" id="GO:0003677">
    <property type="term" value="F:DNA binding"/>
    <property type="evidence" value="ECO:0007669"/>
    <property type="project" value="UniProtKB-KW"/>
</dbReference>
<evidence type="ECO:0000313" key="6">
    <source>
        <dbReference type="Proteomes" id="UP000244915"/>
    </source>
</evidence>
<accession>A0A2U8HA39</accession>
<dbReference type="Pfam" id="PF13545">
    <property type="entry name" value="HTH_Crp_2"/>
    <property type="match status" value="1"/>
</dbReference>
<evidence type="ECO:0000256" key="2">
    <source>
        <dbReference type="ARBA" id="ARBA00023125"/>
    </source>
</evidence>